<evidence type="ECO:0000256" key="4">
    <source>
        <dbReference type="ARBA" id="ARBA00022989"/>
    </source>
</evidence>
<feature type="transmembrane region" description="Helical" evidence="8">
    <location>
        <begin position="17"/>
        <end position="35"/>
    </location>
</feature>
<dbReference type="GO" id="GO:0050909">
    <property type="term" value="P:sensory perception of taste"/>
    <property type="evidence" value="ECO:0007669"/>
    <property type="project" value="InterPro"/>
</dbReference>
<dbReference type="GO" id="GO:0007165">
    <property type="term" value="P:signal transduction"/>
    <property type="evidence" value="ECO:0007669"/>
    <property type="project" value="UniProtKB-KW"/>
</dbReference>
<evidence type="ECO:0000313" key="10">
    <source>
        <dbReference type="Proteomes" id="UP000092461"/>
    </source>
</evidence>
<proteinExistence type="inferred from homology"/>
<evidence type="ECO:0000256" key="6">
    <source>
        <dbReference type="ARBA" id="ARBA00023170"/>
    </source>
</evidence>
<dbReference type="AlphaFoldDB" id="A0A3F2ZDH9"/>
<comment type="function">
    <text evidence="8">Gustatory receptor which mediates acceptance or avoidance behavior, depending on its substrates.</text>
</comment>
<keyword evidence="3 8" id="KW-0812">Transmembrane</keyword>
<dbReference type="GO" id="GO:0043025">
    <property type="term" value="C:neuronal cell body"/>
    <property type="evidence" value="ECO:0007669"/>
    <property type="project" value="TreeGrafter"/>
</dbReference>
<feature type="transmembrane region" description="Helical" evidence="8">
    <location>
        <begin position="180"/>
        <end position="203"/>
    </location>
</feature>
<keyword evidence="5 8" id="KW-0472">Membrane</keyword>
<dbReference type="GO" id="GO:0005886">
    <property type="term" value="C:plasma membrane"/>
    <property type="evidence" value="ECO:0007669"/>
    <property type="project" value="UniProtKB-SubCell"/>
</dbReference>
<evidence type="ECO:0000256" key="3">
    <source>
        <dbReference type="ARBA" id="ARBA00022692"/>
    </source>
</evidence>
<evidence type="ECO:0000256" key="7">
    <source>
        <dbReference type="ARBA" id="ARBA00023224"/>
    </source>
</evidence>
<sequence>MVLSFCGEVEDIYDVIYPYYIASKVLGFAAFPLRIQKTKYLFFKHFILNSIYAIVVGSIIFGSMWYFRERQEEYFAYDQSQAANLTRSILIIMVAMNYFVGFVMNFFLQRPIQNLVVKFAQNDVIMERIGIRFNYAMHRKVVILFYMQTLVHGALMILYVEVAFLYSGIEKSIWEQISTYVSTTITFTTYLGQMLLTLLGIFFRFRLLNKYFVEKFMEDKKSTEIIFVASKSMDKAKDFYGRSMNDPAELIRKIATIHDSLNGIVCQMNFCFSFQIMMNMISWFIYTIYGTFNFYRLILINFKGYELLGYANMMWIVYHAMYLSAVVIFSSLIKAEGKKTSILLHQAINLEWNSKIVREMRIFSQQLGHRQPIVTCGLFPFDWSLFYSSIGLCVTYLTIMIQLDSSYSNPQLNVTLPAT</sequence>
<dbReference type="EMBL" id="AJWK01004078">
    <property type="status" value="NOT_ANNOTATED_CDS"/>
    <property type="molecule type" value="Genomic_DNA"/>
</dbReference>
<keyword evidence="6 8" id="KW-0675">Receptor</keyword>
<organism evidence="9 10">
    <name type="scientific">Lutzomyia longipalpis</name>
    <name type="common">Sand fly</name>
    <dbReference type="NCBI Taxonomy" id="7200"/>
    <lineage>
        <taxon>Eukaryota</taxon>
        <taxon>Metazoa</taxon>
        <taxon>Ecdysozoa</taxon>
        <taxon>Arthropoda</taxon>
        <taxon>Hexapoda</taxon>
        <taxon>Insecta</taxon>
        <taxon>Pterygota</taxon>
        <taxon>Neoptera</taxon>
        <taxon>Endopterygota</taxon>
        <taxon>Diptera</taxon>
        <taxon>Nematocera</taxon>
        <taxon>Psychodoidea</taxon>
        <taxon>Psychodidae</taxon>
        <taxon>Lutzomyia</taxon>
        <taxon>Lutzomyia</taxon>
    </lineage>
</organism>
<feature type="transmembrane region" description="Helical" evidence="8">
    <location>
        <begin position="87"/>
        <end position="108"/>
    </location>
</feature>
<keyword evidence="7 8" id="KW-0807">Transducer</keyword>
<feature type="transmembrane region" description="Helical" evidence="8">
    <location>
        <begin position="314"/>
        <end position="333"/>
    </location>
</feature>
<dbReference type="VEuPathDB" id="VectorBase:LLOJ010956"/>
<dbReference type="InterPro" id="IPR013604">
    <property type="entry name" value="7TM_chemorcpt"/>
</dbReference>
<evidence type="ECO:0000256" key="8">
    <source>
        <dbReference type="RuleBase" id="RU363108"/>
    </source>
</evidence>
<name>A0A3F2ZDH9_LUTLO</name>
<feature type="transmembrane region" description="Helical" evidence="8">
    <location>
        <begin position="47"/>
        <end position="67"/>
    </location>
</feature>
<dbReference type="EnsemblMetazoa" id="LLOJ010956-RA">
    <property type="protein sequence ID" value="LLOJ010956-PA"/>
    <property type="gene ID" value="LLOJ010956"/>
</dbReference>
<accession>A0A3F2ZDH9</accession>
<dbReference type="Pfam" id="PF08395">
    <property type="entry name" value="7tm_7"/>
    <property type="match status" value="1"/>
</dbReference>
<evidence type="ECO:0000256" key="1">
    <source>
        <dbReference type="ARBA" id="ARBA00004651"/>
    </source>
</evidence>
<reference evidence="9" key="1">
    <citation type="submission" date="2020-05" db="UniProtKB">
        <authorList>
            <consortium name="EnsemblMetazoa"/>
        </authorList>
    </citation>
    <scope>IDENTIFICATION</scope>
    <source>
        <strain evidence="9">Jacobina</strain>
    </source>
</reference>
<comment type="subcellular location">
    <subcellularLocation>
        <location evidence="1 8">Cell membrane</location>
        <topology evidence="1 8">Multi-pass membrane protein</topology>
    </subcellularLocation>
</comment>
<evidence type="ECO:0000313" key="9">
    <source>
        <dbReference type="EnsemblMetazoa" id="LLOJ010956-PA"/>
    </source>
</evidence>
<protein>
    <recommendedName>
        <fullName evidence="8">Gustatory receptor</fullName>
    </recommendedName>
</protein>
<keyword evidence="2 8" id="KW-1003">Cell membrane</keyword>
<keyword evidence="4 8" id="KW-1133">Transmembrane helix</keyword>
<dbReference type="PANTHER" id="PTHR21143:SF133">
    <property type="entry name" value="GUSTATORY AND PHEROMONE RECEPTOR 32A-RELATED"/>
    <property type="match status" value="1"/>
</dbReference>
<dbReference type="EMBL" id="AJWK01004077">
    <property type="status" value="NOT_ANNOTATED_CDS"/>
    <property type="molecule type" value="Genomic_DNA"/>
</dbReference>
<dbReference type="GO" id="GO:0030424">
    <property type="term" value="C:axon"/>
    <property type="evidence" value="ECO:0007669"/>
    <property type="project" value="TreeGrafter"/>
</dbReference>
<feature type="transmembrane region" description="Helical" evidence="8">
    <location>
        <begin position="141"/>
        <end position="160"/>
    </location>
</feature>
<evidence type="ECO:0000256" key="5">
    <source>
        <dbReference type="ARBA" id="ARBA00023136"/>
    </source>
</evidence>
<evidence type="ECO:0000256" key="2">
    <source>
        <dbReference type="ARBA" id="ARBA00022475"/>
    </source>
</evidence>
<dbReference type="VEuPathDB" id="VectorBase:LLONM1_009553"/>
<dbReference type="GO" id="GO:0008049">
    <property type="term" value="P:male courtship behavior"/>
    <property type="evidence" value="ECO:0007669"/>
    <property type="project" value="TreeGrafter"/>
</dbReference>
<dbReference type="Proteomes" id="UP000092461">
    <property type="component" value="Unassembled WGS sequence"/>
</dbReference>
<feature type="transmembrane region" description="Helical" evidence="8">
    <location>
        <begin position="283"/>
        <end position="302"/>
    </location>
</feature>
<dbReference type="GO" id="GO:0007635">
    <property type="term" value="P:chemosensory behavior"/>
    <property type="evidence" value="ECO:0007669"/>
    <property type="project" value="TreeGrafter"/>
</dbReference>
<keyword evidence="10" id="KW-1185">Reference proteome</keyword>
<dbReference type="PANTHER" id="PTHR21143">
    <property type="entry name" value="INVERTEBRATE GUSTATORY RECEPTOR"/>
    <property type="match status" value="1"/>
</dbReference>
<comment type="similarity">
    <text evidence="8">Belongs to the insect chemoreceptor superfamily. Gustatory receptor (GR) family.</text>
</comment>
<dbReference type="GO" id="GO:0030425">
    <property type="term" value="C:dendrite"/>
    <property type="evidence" value="ECO:0007669"/>
    <property type="project" value="TreeGrafter"/>
</dbReference>